<keyword evidence="2" id="KW-0012">Acyltransferase</keyword>
<keyword evidence="3" id="KW-1185">Reference proteome</keyword>
<evidence type="ECO:0000313" key="2">
    <source>
        <dbReference type="EMBL" id="MDR6840629.1"/>
    </source>
</evidence>
<dbReference type="InterPro" id="IPR016181">
    <property type="entry name" value="Acyl_CoA_acyltransferase"/>
</dbReference>
<accession>A0ABU1RPD2</accession>
<dbReference type="SUPFAM" id="SSF55729">
    <property type="entry name" value="Acyl-CoA N-acyltransferases (Nat)"/>
    <property type="match status" value="1"/>
</dbReference>
<dbReference type="Pfam" id="PF13420">
    <property type="entry name" value="Acetyltransf_4"/>
    <property type="match status" value="1"/>
</dbReference>
<protein>
    <submittedName>
        <fullName evidence="2">Phosphinothricin acetyltransferase</fullName>
        <ecNumber evidence="2">2.3.1.183</ecNumber>
    </submittedName>
</protein>
<dbReference type="RefSeq" id="WP_310090538.1">
    <property type="nucleotide sequence ID" value="NZ_JAVDTT010000001.1"/>
</dbReference>
<sequence length="176" mass="19502">MNLQLRTATRTDIPHIHELYAREVRDGVATYEYEVPDEAEMARRMDELLGRGYPYLVAELEGAFAGYAYASSYRGRAGYRWTVEDTVYVKAEAQGKGVGRALLSRLIADCEALGFRQMVAVIGEPGNGASVVLHEKLGFDIIGIFPGLGRKQGRWLDTVQMQRALGSGKNETPSEE</sequence>
<dbReference type="Proteomes" id="UP001254759">
    <property type="component" value="Unassembled WGS sequence"/>
</dbReference>
<dbReference type="PANTHER" id="PTHR43072:SF8">
    <property type="entry name" value="ACYLTRANSFERASE FABY-RELATED"/>
    <property type="match status" value="1"/>
</dbReference>
<proteinExistence type="predicted"/>
<keyword evidence="2" id="KW-0808">Transferase</keyword>
<dbReference type="EC" id="2.3.1.183" evidence="2"/>
<dbReference type="InterPro" id="IPR000182">
    <property type="entry name" value="GNAT_dom"/>
</dbReference>
<evidence type="ECO:0000259" key="1">
    <source>
        <dbReference type="PROSITE" id="PS51186"/>
    </source>
</evidence>
<comment type="caution">
    <text evidence="2">The sequence shown here is derived from an EMBL/GenBank/DDBJ whole genome shotgun (WGS) entry which is preliminary data.</text>
</comment>
<evidence type="ECO:0000313" key="3">
    <source>
        <dbReference type="Proteomes" id="UP001254759"/>
    </source>
</evidence>
<organism evidence="2 3">
    <name type="scientific">Pseudoxanthomonas sacheonensis</name>
    <dbReference type="NCBI Taxonomy" id="443615"/>
    <lineage>
        <taxon>Bacteria</taxon>
        <taxon>Pseudomonadati</taxon>
        <taxon>Pseudomonadota</taxon>
        <taxon>Gammaproteobacteria</taxon>
        <taxon>Lysobacterales</taxon>
        <taxon>Lysobacteraceae</taxon>
        <taxon>Pseudoxanthomonas</taxon>
    </lineage>
</organism>
<name>A0ABU1RPD2_9GAMM</name>
<dbReference type="GO" id="GO:0102971">
    <property type="term" value="F:phosphinothricin N-acetyltransferase activity"/>
    <property type="evidence" value="ECO:0007669"/>
    <property type="project" value="UniProtKB-EC"/>
</dbReference>
<dbReference type="CDD" id="cd04301">
    <property type="entry name" value="NAT_SF"/>
    <property type="match status" value="1"/>
</dbReference>
<gene>
    <name evidence="2" type="ORF">J2W94_000893</name>
</gene>
<feature type="domain" description="N-acetyltransferase" evidence="1">
    <location>
        <begin position="3"/>
        <end position="166"/>
    </location>
</feature>
<dbReference type="PANTHER" id="PTHR43072">
    <property type="entry name" value="N-ACETYLTRANSFERASE"/>
    <property type="match status" value="1"/>
</dbReference>
<dbReference type="Gene3D" id="3.40.630.30">
    <property type="match status" value="1"/>
</dbReference>
<dbReference type="EMBL" id="JAVDTT010000001">
    <property type="protein sequence ID" value="MDR6840629.1"/>
    <property type="molecule type" value="Genomic_DNA"/>
</dbReference>
<reference evidence="2 3" key="1">
    <citation type="submission" date="2023-07" db="EMBL/GenBank/DDBJ databases">
        <title>Sorghum-associated microbial communities from plants grown in Nebraska, USA.</title>
        <authorList>
            <person name="Schachtman D."/>
        </authorList>
    </citation>
    <scope>NUCLEOTIDE SEQUENCE [LARGE SCALE GENOMIC DNA]</scope>
    <source>
        <strain evidence="2 3">BE107</strain>
    </source>
</reference>
<dbReference type="PROSITE" id="PS51186">
    <property type="entry name" value="GNAT"/>
    <property type="match status" value="1"/>
</dbReference>